<evidence type="ECO:0000256" key="3">
    <source>
        <dbReference type="ARBA" id="ARBA00022448"/>
    </source>
</evidence>
<comment type="caution">
    <text evidence="11">The sequence shown here is derived from an EMBL/GenBank/DDBJ whole genome shotgun (WGS) entry which is preliminary data.</text>
</comment>
<dbReference type="AlphaFoldDB" id="A0A1Y1X9B1"/>
<dbReference type="Gene3D" id="1.50.40.10">
    <property type="entry name" value="Mitochondrial carrier domain"/>
    <property type="match status" value="1"/>
</dbReference>
<keyword evidence="3 9" id="KW-0813">Transport</keyword>
<dbReference type="EMBL" id="MCFG01000107">
    <property type="protein sequence ID" value="ORX81924.1"/>
    <property type="molecule type" value="Genomic_DNA"/>
</dbReference>
<feature type="repeat" description="Solcar" evidence="8">
    <location>
        <begin position="116"/>
        <end position="203"/>
    </location>
</feature>
<keyword evidence="6 10" id="KW-1133">Transmembrane helix</keyword>
<keyword evidence="12" id="KW-1185">Reference proteome</keyword>
<proteinExistence type="inferred from homology"/>
<sequence>MFDKNSQKKLSGSMTGSKSMDEAIAGIGAGLISTLALHPLETVKTRLQVHDGKLLTLKHNGTFRTMLDIVKTDGYKGLYQGLSPNLIGNTVSWGIYFSIYSIKKDQLRKKNNGKRLTKIQHMIASSQAGIITQVSTTPIWLIKTRMCVQNPNSPDAYKNIIDAAKKIYKHEGIRGFYKGMLPTLIGTSHGAIQFMAYEEMKIIYNNRYPNMDNPDALSYIIMAASSKIFATLITYPYQVVRARLQSQRNNEFYQGCLDAIKKIYVREGFTGYYKGVFTNVIRVLPNTCVTFLVYETLSRCFSSNTKSNELNIDIDQ</sequence>
<comment type="subcellular location">
    <subcellularLocation>
        <location evidence="1">Membrane</location>
        <topology evidence="1">Multi-pass membrane protein</topology>
    </subcellularLocation>
</comment>
<keyword evidence="7 8" id="KW-0472">Membrane</keyword>
<protein>
    <submittedName>
        <fullName evidence="11">Mitochondrial carrier</fullName>
    </submittedName>
</protein>
<accession>A0A1Y1X9B1</accession>
<dbReference type="InterPro" id="IPR044712">
    <property type="entry name" value="SLC25A32-like"/>
</dbReference>
<evidence type="ECO:0000256" key="4">
    <source>
        <dbReference type="ARBA" id="ARBA00022692"/>
    </source>
</evidence>
<evidence type="ECO:0000256" key="2">
    <source>
        <dbReference type="ARBA" id="ARBA00006375"/>
    </source>
</evidence>
<dbReference type="STRING" id="1754192.A0A1Y1X9B1"/>
<dbReference type="InterPro" id="IPR018108">
    <property type="entry name" value="MCP_transmembrane"/>
</dbReference>
<keyword evidence="4 8" id="KW-0812">Transmembrane</keyword>
<evidence type="ECO:0000313" key="12">
    <source>
        <dbReference type="Proteomes" id="UP000193944"/>
    </source>
</evidence>
<evidence type="ECO:0000256" key="1">
    <source>
        <dbReference type="ARBA" id="ARBA00004141"/>
    </source>
</evidence>
<dbReference type="Proteomes" id="UP000193944">
    <property type="component" value="Unassembled WGS sequence"/>
</dbReference>
<dbReference type="Pfam" id="PF00153">
    <property type="entry name" value="Mito_carr"/>
    <property type="match status" value="3"/>
</dbReference>
<reference evidence="11 12" key="1">
    <citation type="submission" date="2016-08" db="EMBL/GenBank/DDBJ databases">
        <title>A Parts List for Fungal Cellulosomes Revealed by Comparative Genomics.</title>
        <authorList>
            <consortium name="DOE Joint Genome Institute"/>
            <person name="Haitjema C.H."/>
            <person name="Gilmore S.P."/>
            <person name="Henske J.K."/>
            <person name="Solomon K.V."/>
            <person name="De Groot R."/>
            <person name="Kuo A."/>
            <person name="Mondo S.J."/>
            <person name="Salamov A.A."/>
            <person name="Labutti K."/>
            <person name="Zhao Z."/>
            <person name="Chiniquy J."/>
            <person name="Barry K."/>
            <person name="Brewer H.M."/>
            <person name="Purvine S.O."/>
            <person name="Wright A.T."/>
            <person name="Boxma B."/>
            <person name="Van Alen T."/>
            <person name="Hackstein J.H."/>
            <person name="Baker S.E."/>
            <person name="Grigoriev I.V."/>
            <person name="O'Malley M.A."/>
        </authorList>
    </citation>
    <scope>NUCLEOTIDE SEQUENCE [LARGE SCALE GENOMIC DNA]</scope>
    <source>
        <strain evidence="11 12">S4</strain>
    </source>
</reference>
<dbReference type="PANTHER" id="PTHR45683">
    <property type="entry name" value="MITOCHONDRIAL NICOTINAMIDE ADENINE DINUCLEOTIDE TRANSPORTER 1-RELATED-RELATED"/>
    <property type="match status" value="1"/>
</dbReference>
<evidence type="ECO:0000256" key="7">
    <source>
        <dbReference type="ARBA" id="ARBA00023136"/>
    </source>
</evidence>
<dbReference type="GO" id="GO:0016020">
    <property type="term" value="C:membrane"/>
    <property type="evidence" value="ECO:0007669"/>
    <property type="project" value="UniProtKB-SubCell"/>
</dbReference>
<reference evidence="11 12" key="2">
    <citation type="submission" date="2016-08" db="EMBL/GenBank/DDBJ databases">
        <title>Pervasive Adenine N6-methylation of Active Genes in Fungi.</title>
        <authorList>
            <consortium name="DOE Joint Genome Institute"/>
            <person name="Mondo S.J."/>
            <person name="Dannebaum R.O."/>
            <person name="Kuo R.C."/>
            <person name="Labutti K."/>
            <person name="Haridas S."/>
            <person name="Kuo A."/>
            <person name="Salamov A."/>
            <person name="Ahrendt S.R."/>
            <person name="Lipzen A."/>
            <person name="Sullivan W."/>
            <person name="Andreopoulos W.B."/>
            <person name="Clum A."/>
            <person name="Lindquist E."/>
            <person name="Daum C."/>
            <person name="Ramamoorthy G.K."/>
            <person name="Gryganskyi A."/>
            <person name="Culley D."/>
            <person name="Magnuson J.K."/>
            <person name="James T.Y."/>
            <person name="O'Malley M.A."/>
            <person name="Stajich J.E."/>
            <person name="Spatafora J.W."/>
            <person name="Visel A."/>
            <person name="Grigoriev I.V."/>
        </authorList>
    </citation>
    <scope>NUCLEOTIDE SEQUENCE [LARGE SCALE GENOMIC DNA]</scope>
    <source>
        <strain evidence="11 12">S4</strain>
    </source>
</reference>
<comment type="similarity">
    <text evidence="2 9">Belongs to the mitochondrial carrier (TC 2.A.29) family.</text>
</comment>
<evidence type="ECO:0000256" key="5">
    <source>
        <dbReference type="ARBA" id="ARBA00022737"/>
    </source>
</evidence>
<dbReference type="PROSITE" id="PS50920">
    <property type="entry name" value="SOLCAR"/>
    <property type="match status" value="3"/>
</dbReference>
<evidence type="ECO:0000256" key="8">
    <source>
        <dbReference type="PROSITE-ProRule" id="PRU00282"/>
    </source>
</evidence>
<dbReference type="GO" id="GO:0006862">
    <property type="term" value="P:nucleotide transport"/>
    <property type="evidence" value="ECO:0007669"/>
    <property type="project" value="InterPro"/>
</dbReference>
<feature type="transmembrane region" description="Helical" evidence="10">
    <location>
        <begin position="216"/>
        <end position="237"/>
    </location>
</feature>
<dbReference type="SUPFAM" id="SSF103506">
    <property type="entry name" value="Mitochondrial carrier"/>
    <property type="match status" value="1"/>
</dbReference>
<evidence type="ECO:0000256" key="9">
    <source>
        <dbReference type="RuleBase" id="RU000488"/>
    </source>
</evidence>
<keyword evidence="5" id="KW-0677">Repeat</keyword>
<evidence type="ECO:0000313" key="11">
    <source>
        <dbReference type="EMBL" id="ORX81924.1"/>
    </source>
</evidence>
<dbReference type="GO" id="GO:0055085">
    <property type="term" value="P:transmembrane transport"/>
    <property type="evidence" value="ECO:0007669"/>
    <property type="project" value="InterPro"/>
</dbReference>
<feature type="repeat" description="Solcar" evidence="8">
    <location>
        <begin position="214"/>
        <end position="300"/>
    </location>
</feature>
<gene>
    <name evidence="11" type="ORF">BCR32DRAFT_203238</name>
</gene>
<evidence type="ECO:0000256" key="10">
    <source>
        <dbReference type="SAM" id="Phobius"/>
    </source>
</evidence>
<evidence type="ECO:0000256" key="6">
    <source>
        <dbReference type="ARBA" id="ARBA00022989"/>
    </source>
</evidence>
<dbReference type="InterPro" id="IPR023395">
    <property type="entry name" value="MCP_dom_sf"/>
</dbReference>
<organism evidence="11 12">
    <name type="scientific">Anaeromyces robustus</name>
    <dbReference type="NCBI Taxonomy" id="1754192"/>
    <lineage>
        <taxon>Eukaryota</taxon>
        <taxon>Fungi</taxon>
        <taxon>Fungi incertae sedis</taxon>
        <taxon>Chytridiomycota</taxon>
        <taxon>Chytridiomycota incertae sedis</taxon>
        <taxon>Neocallimastigomycetes</taxon>
        <taxon>Neocallimastigales</taxon>
        <taxon>Neocallimastigaceae</taxon>
        <taxon>Anaeromyces</taxon>
    </lineage>
</organism>
<feature type="transmembrane region" description="Helical" evidence="10">
    <location>
        <begin position="175"/>
        <end position="196"/>
    </location>
</feature>
<feature type="repeat" description="Solcar" evidence="8">
    <location>
        <begin position="17"/>
        <end position="106"/>
    </location>
</feature>
<name>A0A1Y1X9B1_9FUNG</name>
<dbReference type="OrthoDB" id="428293at2759"/>